<dbReference type="GO" id="GO:0015419">
    <property type="term" value="F:ABC-type sulfate transporter activity"/>
    <property type="evidence" value="ECO:0007669"/>
    <property type="project" value="UniProtKB-UniRule"/>
</dbReference>
<feature type="transmembrane region" description="Helical" evidence="9">
    <location>
        <begin position="143"/>
        <end position="167"/>
    </location>
</feature>
<evidence type="ECO:0000256" key="8">
    <source>
        <dbReference type="ARBA" id="ARBA00025323"/>
    </source>
</evidence>
<dbReference type="GeneID" id="95775914"/>
<comment type="subunit">
    <text evidence="2">The complex is composed of two ATP-binding proteins (CysA), two transmembrane proteins (CysT and CysW) and a solute-binding protein (CysP).</text>
</comment>
<dbReference type="PANTHER" id="PTHR30406:SF10">
    <property type="entry name" value="SULFATE TRANSPORT SYSTEM PERMEASE PROTEIN CYST"/>
    <property type="match status" value="1"/>
</dbReference>
<keyword evidence="5 9" id="KW-1133">Transmembrane helix</keyword>
<evidence type="ECO:0000256" key="3">
    <source>
        <dbReference type="ARBA" id="ARBA00022448"/>
    </source>
</evidence>
<evidence type="ECO:0000256" key="1">
    <source>
        <dbReference type="ARBA" id="ARBA00004651"/>
    </source>
</evidence>
<keyword evidence="4 9" id="KW-0812">Transmembrane</keyword>
<evidence type="ECO:0000256" key="7">
    <source>
        <dbReference type="ARBA" id="ARBA00023136"/>
    </source>
</evidence>
<dbReference type="GO" id="GO:0005886">
    <property type="term" value="C:plasma membrane"/>
    <property type="evidence" value="ECO:0007669"/>
    <property type="project" value="UniProtKB-SubCell"/>
</dbReference>
<evidence type="ECO:0000259" key="10">
    <source>
        <dbReference type="PROSITE" id="PS50928"/>
    </source>
</evidence>
<dbReference type="InterPro" id="IPR011865">
    <property type="entry name" value="CysT_permease"/>
</dbReference>
<keyword evidence="6 9" id="KW-0764">Sulfate transport</keyword>
<feature type="domain" description="ABC transmembrane type-1" evidence="10">
    <location>
        <begin position="71"/>
        <end position="274"/>
    </location>
</feature>
<dbReference type="RefSeq" id="WP_138401423.1">
    <property type="nucleotide sequence ID" value="NZ_JBAFVI010000007.1"/>
</dbReference>
<sequence>MPRLRFAFPAGAGRRAPRSVIPGFRLSLGLTLLYLGLIVMLPIGALLLKAADVGFWGYIAIITSPRTLASFQITITTAAAAALFNAVYGLGLAWVLVRYEFPGKRLLDAMVDVPFALPTAVAGLALTALFAKNGWFGAPLAQWGIQVAYAPAGIVCAMAFTSIPFVVRTVQPVLEDMEPELEEAAATLGATDFTIFRRVIFPTLFPAFLAGTSLAFARSLGEFGAVVFIAGNQPFRTEIVALLTFIRLEEYDYAAAAAIAVTMLGLAFLMLLVVNAVQTWHQRSAMGEG</sequence>
<dbReference type="Gene3D" id="1.10.3720.10">
    <property type="entry name" value="MetI-like"/>
    <property type="match status" value="1"/>
</dbReference>
<dbReference type="CDD" id="cd06261">
    <property type="entry name" value="TM_PBP2"/>
    <property type="match status" value="1"/>
</dbReference>
<evidence type="ECO:0000256" key="6">
    <source>
        <dbReference type="ARBA" id="ARBA00023032"/>
    </source>
</evidence>
<feature type="transmembrane region" description="Helical" evidence="9">
    <location>
        <begin position="24"/>
        <end position="48"/>
    </location>
</feature>
<dbReference type="PANTHER" id="PTHR30406">
    <property type="entry name" value="SULFATE TRANSPORT SYSTEM PERMEASE PROTEIN"/>
    <property type="match status" value="1"/>
</dbReference>
<organism evidence="11 12">
    <name type="scientific">Xanthobacter autotrophicus</name>
    <dbReference type="NCBI Taxonomy" id="280"/>
    <lineage>
        <taxon>Bacteria</taxon>
        <taxon>Pseudomonadati</taxon>
        <taxon>Pseudomonadota</taxon>
        <taxon>Alphaproteobacteria</taxon>
        <taxon>Hyphomicrobiales</taxon>
        <taxon>Xanthobacteraceae</taxon>
        <taxon>Xanthobacter</taxon>
    </lineage>
</organism>
<dbReference type="OrthoDB" id="9804629at2"/>
<gene>
    <name evidence="11" type="primary">cysT</name>
    <name evidence="11" type="ORF">FBQ73_20885</name>
</gene>
<comment type="caution">
    <text evidence="9">Lacks conserved residue(s) required for the propagation of feature annotation.</text>
</comment>
<evidence type="ECO:0000313" key="12">
    <source>
        <dbReference type="Proteomes" id="UP000305131"/>
    </source>
</evidence>
<dbReference type="SUPFAM" id="SSF161098">
    <property type="entry name" value="MetI-like"/>
    <property type="match status" value="1"/>
</dbReference>
<evidence type="ECO:0000313" key="11">
    <source>
        <dbReference type="EMBL" id="TLX40910.1"/>
    </source>
</evidence>
<comment type="subcellular location">
    <subcellularLocation>
        <location evidence="1">Cell membrane</location>
        <topology evidence="1">Multi-pass membrane protein</topology>
    </subcellularLocation>
</comment>
<proteinExistence type="inferred from homology"/>
<protein>
    <recommendedName>
        <fullName evidence="9">Sulfate transport system permease protein CysT</fullName>
    </recommendedName>
</protein>
<feature type="transmembrane region" description="Helical" evidence="9">
    <location>
        <begin position="109"/>
        <end position="131"/>
    </location>
</feature>
<keyword evidence="7 9" id="KW-0472">Membrane</keyword>
<dbReference type="AlphaFoldDB" id="A0A6C1K9T8"/>
<feature type="transmembrane region" description="Helical" evidence="9">
    <location>
        <begin position="253"/>
        <end position="277"/>
    </location>
</feature>
<name>A0A6C1K9T8_XANAU</name>
<feature type="transmembrane region" description="Helical" evidence="9">
    <location>
        <begin position="199"/>
        <end position="217"/>
    </location>
</feature>
<keyword evidence="3 9" id="KW-0813">Transport</keyword>
<comment type="caution">
    <text evidence="11">The sequence shown here is derived from an EMBL/GenBank/DDBJ whole genome shotgun (WGS) entry which is preliminary data.</text>
</comment>
<dbReference type="InterPro" id="IPR035906">
    <property type="entry name" value="MetI-like_sf"/>
</dbReference>
<dbReference type="InterPro" id="IPR005667">
    <property type="entry name" value="Sulph_transpt2"/>
</dbReference>
<dbReference type="NCBIfam" id="TIGR00969">
    <property type="entry name" value="3a0106s02"/>
    <property type="match status" value="1"/>
</dbReference>
<evidence type="ECO:0000256" key="2">
    <source>
        <dbReference type="ARBA" id="ARBA00011779"/>
    </source>
</evidence>
<accession>A0A6C1K9T8</accession>
<evidence type="ECO:0000256" key="4">
    <source>
        <dbReference type="ARBA" id="ARBA00022692"/>
    </source>
</evidence>
<feature type="transmembrane region" description="Helical" evidence="9">
    <location>
        <begin position="68"/>
        <end position="97"/>
    </location>
</feature>
<comment type="similarity">
    <text evidence="9">Belongs to the binding-protein-dependent transport system permease family. CysTW subfamily.</text>
</comment>
<evidence type="ECO:0000256" key="9">
    <source>
        <dbReference type="RuleBase" id="RU366001"/>
    </source>
</evidence>
<dbReference type="FunFam" id="1.10.3720.10:FF:000004">
    <property type="entry name" value="Sulfate transport system permease protein CysT"/>
    <property type="match status" value="1"/>
</dbReference>
<dbReference type="Pfam" id="PF00528">
    <property type="entry name" value="BPD_transp_1"/>
    <property type="match status" value="1"/>
</dbReference>
<comment type="function">
    <text evidence="8">Part of the ABC transporter complex CysAWTP (TC 3.A.1.6.1) involved in sulfate/thiosulfate import. Probably responsible for the translocation of the substrate across the membrane.</text>
</comment>
<reference evidence="11 12" key="1">
    <citation type="submission" date="2019-05" db="EMBL/GenBank/DDBJ databases">
        <authorList>
            <person name="Zhou X."/>
        </authorList>
    </citation>
    <scope>NUCLEOTIDE SEQUENCE [LARGE SCALE GENOMIC DNA]</scope>
    <source>
        <strain evidence="11 12">DSM 432</strain>
    </source>
</reference>
<dbReference type="InterPro" id="IPR000515">
    <property type="entry name" value="MetI-like"/>
</dbReference>
<dbReference type="EMBL" id="VAUP01000041">
    <property type="protein sequence ID" value="TLX40910.1"/>
    <property type="molecule type" value="Genomic_DNA"/>
</dbReference>
<dbReference type="Proteomes" id="UP000305131">
    <property type="component" value="Unassembled WGS sequence"/>
</dbReference>
<evidence type="ECO:0000256" key="5">
    <source>
        <dbReference type="ARBA" id="ARBA00022989"/>
    </source>
</evidence>
<dbReference type="PROSITE" id="PS50928">
    <property type="entry name" value="ABC_TM1"/>
    <property type="match status" value="1"/>
</dbReference>
<comment type="function">
    <text evidence="9">Part of the ABC transporter complex (TC 3.A.1.6.1) involved in sulfate/thiosulfate import.</text>
</comment>
<dbReference type="NCBIfam" id="TIGR02139">
    <property type="entry name" value="permease_CysT"/>
    <property type="match status" value="1"/>
</dbReference>